<dbReference type="GO" id="GO:0044778">
    <property type="term" value="P:meiotic DNA integrity checkpoint signaling"/>
    <property type="evidence" value="ECO:0007669"/>
    <property type="project" value="TreeGrafter"/>
</dbReference>
<sequence>MKLKLHTLNTETLKTTLSLISPIRKFVILRFSPSQLQIISVNGQSISSEPQVWCKLQIGNLFDQIEVQSLRDNTISLEINVELLLQTLRNFDKANSDSGLNIILQKKESTGQQGITQGNSRTASLALYYSDTNINTNTVNHTFRIPVKILKNTHEAILLREPELENVDLMMKLPNEFVNTYKRLDKFKKSESSSNNNSNDLMTIRSSRRNGGYLAFVLQEEGIYKVTISWNKELVIQKPVNSNFNSDSMQNVLEEYTLQNEGHTNAEETEVENEITVRLKDWRMASKIVATCHTVIFLISHGDSCVLHCYLDETNEVEIIYYVSGVRSYD</sequence>
<dbReference type="GO" id="GO:0035861">
    <property type="term" value="C:site of double-strand break"/>
    <property type="evidence" value="ECO:0007669"/>
    <property type="project" value="TreeGrafter"/>
</dbReference>
<dbReference type="GO" id="GO:0033314">
    <property type="term" value="P:mitotic DNA replication checkpoint signaling"/>
    <property type="evidence" value="ECO:0007669"/>
    <property type="project" value="TreeGrafter"/>
</dbReference>
<dbReference type="OrthoDB" id="419537at2759"/>
<evidence type="ECO:0000313" key="4">
    <source>
        <dbReference type="Proteomes" id="UP000837801"/>
    </source>
</evidence>
<dbReference type="InterPro" id="IPR007150">
    <property type="entry name" value="HUS1/Mec3"/>
</dbReference>
<gene>
    <name evidence="3" type="ORF">CLIB1423_15S01112</name>
</gene>
<organism evidence="3 4">
    <name type="scientific">[Candida] railenensis</name>
    <dbReference type="NCBI Taxonomy" id="45579"/>
    <lineage>
        <taxon>Eukaryota</taxon>
        <taxon>Fungi</taxon>
        <taxon>Dikarya</taxon>
        <taxon>Ascomycota</taxon>
        <taxon>Saccharomycotina</taxon>
        <taxon>Pichiomycetes</taxon>
        <taxon>Debaryomycetaceae</taxon>
        <taxon>Kurtzmaniella</taxon>
    </lineage>
</organism>
<dbReference type="GO" id="GO:0000723">
    <property type="term" value="P:telomere maintenance"/>
    <property type="evidence" value="ECO:0007669"/>
    <property type="project" value="TreeGrafter"/>
</dbReference>
<dbReference type="PANTHER" id="PTHR12900:SF0">
    <property type="entry name" value="CHECKPOINT PROTEIN"/>
    <property type="match status" value="1"/>
</dbReference>
<evidence type="ECO:0000256" key="2">
    <source>
        <dbReference type="ARBA" id="ARBA00023242"/>
    </source>
</evidence>
<reference evidence="3" key="1">
    <citation type="submission" date="2022-03" db="EMBL/GenBank/DDBJ databases">
        <authorList>
            <person name="Legras J.-L."/>
            <person name="Devillers H."/>
            <person name="Grondin C."/>
        </authorList>
    </citation>
    <scope>NUCLEOTIDE SEQUENCE</scope>
    <source>
        <strain evidence="3">CLIB 1423</strain>
    </source>
</reference>
<dbReference type="Pfam" id="PF04005">
    <property type="entry name" value="Hus1"/>
    <property type="match status" value="1"/>
</dbReference>
<dbReference type="GO" id="GO:0031573">
    <property type="term" value="P:mitotic intra-S DNA damage checkpoint signaling"/>
    <property type="evidence" value="ECO:0007669"/>
    <property type="project" value="TreeGrafter"/>
</dbReference>
<protein>
    <submittedName>
        <fullName evidence="3">Checkpoint protein Hus1p</fullName>
    </submittedName>
</protein>
<name>A0A9P0QTD7_9ASCO</name>
<evidence type="ECO:0000313" key="3">
    <source>
        <dbReference type="EMBL" id="CAH2354213.1"/>
    </source>
</evidence>
<dbReference type="Gene3D" id="3.70.10.10">
    <property type="match status" value="1"/>
</dbReference>
<dbReference type="PANTHER" id="PTHR12900">
    <property type="entry name" value="MITOTIC AND DNA DAMAGE CHECKPOINT PROTEIN HUS1"/>
    <property type="match status" value="1"/>
</dbReference>
<comment type="caution">
    <text evidence="3">The sequence shown here is derived from an EMBL/GenBank/DDBJ whole genome shotgun (WGS) entry which is preliminary data.</text>
</comment>
<keyword evidence="2" id="KW-0539">Nucleus</keyword>
<comment type="subcellular location">
    <subcellularLocation>
        <location evidence="1">Nucleus</location>
    </subcellularLocation>
</comment>
<dbReference type="GO" id="GO:0030896">
    <property type="term" value="C:checkpoint clamp complex"/>
    <property type="evidence" value="ECO:0007669"/>
    <property type="project" value="InterPro"/>
</dbReference>
<keyword evidence="4" id="KW-1185">Reference proteome</keyword>
<proteinExistence type="predicted"/>
<dbReference type="GO" id="GO:0006289">
    <property type="term" value="P:nucleotide-excision repair"/>
    <property type="evidence" value="ECO:0007669"/>
    <property type="project" value="TreeGrafter"/>
</dbReference>
<accession>A0A9P0QTD7</accession>
<evidence type="ECO:0000256" key="1">
    <source>
        <dbReference type="ARBA" id="ARBA00004123"/>
    </source>
</evidence>
<dbReference type="GO" id="GO:0000724">
    <property type="term" value="P:double-strand break repair via homologous recombination"/>
    <property type="evidence" value="ECO:0007669"/>
    <property type="project" value="TreeGrafter"/>
</dbReference>
<dbReference type="AlphaFoldDB" id="A0A9P0QTD7"/>
<dbReference type="EMBL" id="CAKXYY010000015">
    <property type="protein sequence ID" value="CAH2354213.1"/>
    <property type="molecule type" value="Genomic_DNA"/>
</dbReference>
<dbReference type="Proteomes" id="UP000837801">
    <property type="component" value="Unassembled WGS sequence"/>
</dbReference>